<dbReference type="OrthoDB" id="5447471at2"/>
<protein>
    <submittedName>
        <fullName evidence="4">Helix-turn-helix-domain containing protein AraC type</fullName>
    </submittedName>
</protein>
<evidence type="ECO:0000259" key="3">
    <source>
        <dbReference type="PROSITE" id="PS01124"/>
    </source>
</evidence>
<dbReference type="InterPro" id="IPR009057">
    <property type="entry name" value="Homeodomain-like_sf"/>
</dbReference>
<dbReference type="HOGENOM" id="CLU_052345_4_3_7"/>
<dbReference type="KEGG" id="sdl:Sdel_1575"/>
<dbReference type="AlphaFoldDB" id="D1B3C1"/>
<dbReference type="Proteomes" id="UP000002222">
    <property type="component" value="Chromosome"/>
</dbReference>
<accession>D1B3C1</accession>
<dbReference type="GO" id="GO:0003700">
    <property type="term" value="F:DNA-binding transcription factor activity"/>
    <property type="evidence" value="ECO:0007669"/>
    <property type="project" value="InterPro"/>
</dbReference>
<dbReference type="GO" id="GO:0043565">
    <property type="term" value="F:sequence-specific DNA binding"/>
    <property type="evidence" value="ECO:0007669"/>
    <property type="project" value="InterPro"/>
</dbReference>
<dbReference type="eggNOG" id="COG2207">
    <property type="taxonomic scope" value="Bacteria"/>
</dbReference>
<organism evidence="4 5">
    <name type="scientific">Sulfurospirillum deleyianum (strain ATCC 51133 / DSM 6946 / 5175)</name>
    <dbReference type="NCBI Taxonomy" id="525898"/>
    <lineage>
        <taxon>Bacteria</taxon>
        <taxon>Pseudomonadati</taxon>
        <taxon>Campylobacterota</taxon>
        <taxon>Epsilonproteobacteria</taxon>
        <taxon>Campylobacterales</taxon>
        <taxon>Sulfurospirillaceae</taxon>
        <taxon>Sulfurospirillum</taxon>
    </lineage>
</organism>
<keyword evidence="5" id="KW-1185">Reference proteome</keyword>
<dbReference type="SMART" id="SM00342">
    <property type="entry name" value="HTH_ARAC"/>
    <property type="match status" value="1"/>
</dbReference>
<gene>
    <name evidence="4" type="ordered locus">Sdel_1575</name>
</gene>
<feature type="domain" description="HTH araC/xylS-type" evidence="3">
    <location>
        <begin position="220"/>
        <end position="318"/>
    </location>
</feature>
<sequence length="325" mass="37432">MSITLTNHNLLEMVPELFSVKASRSIGETPVLKEYGRVNLKYFNTGNGIAYGAFEGLFYEEVHLHSWEMEELSFLYFNAGEHLHFKSLSDNLEFCMNAKSTMQGTIHEGLRSLGIYEKNRYYSSHSVIISHELYQTLAHETRTLNPLSSSKNLLHIQDYGSMLHTQSILLNQIAHQHIFQGKLQELFLESKLLELVYQTFHKLPLHVNEEFSSQDTKALHKAKQILLSNLTNPPSLKDLAHHIALNEFKLKKGFKALFGTTVYGMLHAHRLKEAKNLLEHNDISVQEAALHVGYKSLSHFSKAFKAYYGIFPIEIKKERNYFYLS</sequence>
<dbReference type="PANTHER" id="PTHR47893">
    <property type="entry name" value="REGULATORY PROTEIN PCHR"/>
    <property type="match status" value="1"/>
</dbReference>
<reference evidence="5" key="1">
    <citation type="submission" date="2009-11" db="EMBL/GenBank/DDBJ databases">
        <title>The complete genome of Sulfurospirillum deleyianum DSM 6946.</title>
        <authorList>
            <consortium name="US DOE Joint Genome Institute (JGI-PGF)"/>
            <person name="Lucas S."/>
            <person name="Copeland A."/>
            <person name="Lapidus A."/>
            <person name="Glavina del Rio T."/>
            <person name="Dalin E."/>
            <person name="Tice H."/>
            <person name="Bruce D."/>
            <person name="Goodwin L."/>
            <person name="Pitluck S."/>
            <person name="Kyrpides N."/>
            <person name="Mavromatis K."/>
            <person name="Ivanova N."/>
            <person name="Ovchinnikova G."/>
            <person name="Munk A.C."/>
            <person name="Lu M."/>
            <person name="Brettin T."/>
            <person name="Detter J.C."/>
            <person name="Han C."/>
            <person name="Tapia R."/>
            <person name="Larimer F."/>
            <person name="Land M."/>
            <person name="Hauser L."/>
            <person name="Markowitz V."/>
            <person name="Cheng J.F."/>
            <person name="Hugenholtz P."/>
            <person name="Woyke T."/>
            <person name="Wu D."/>
            <person name="Aumann P."/>
            <person name="Schneider S."/>
            <person name="Lang E."/>
            <person name="Spring S."/>
            <person name="Klenk H.P."/>
            <person name="Eisen J.A."/>
        </authorList>
    </citation>
    <scope>NUCLEOTIDE SEQUENCE [LARGE SCALE GENOMIC DNA]</scope>
    <source>
        <strain evidence="5">ATCC 51133 / DSM 6946 / 5175</strain>
    </source>
</reference>
<dbReference type="PROSITE" id="PS01124">
    <property type="entry name" value="HTH_ARAC_FAMILY_2"/>
    <property type="match status" value="1"/>
</dbReference>
<reference evidence="4 5" key="2">
    <citation type="journal article" date="2010" name="Stand. Genomic Sci.">
        <title>Complete genome sequence of Sulfurospirillum deleyianum type strain (5175).</title>
        <authorList>
            <person name="Sikorski J."/>
            <person name="Lapidus A."/>
            <person name="Copeland A."/>
            <person name="Glavina Del Rio T."/>
            <person name="Nolan M."/>
            <person name="Lucas S."/>
            <person name="Chen F."/>
            <person name="Tice H."/>
            <person name="Cheng J.F."/>
            <person name="Saunders E."/>
            <person name="Bruce D."/>
            <person name="Goodwin L."/>
            <person name="Pitluck S."/>
            <person name="Ovchinnikova G."/>
            <person name="Pati A."/>
            <person name="Ivanova N."/>
            <person name="Mavromatis K."/>
            <person name="Chen A."/>
            <person name="Palaniappan K."/>
            <person name="Chain P."/>
            <person name="Land M."/>
            <person name="Hauser L."/>
            <person name="Chang Y.J."/>
            <person name="Jeffries C.D."/>
            <person name="Brettin T."/>
            <person name="Detter J.C."/>
            <person name="Han C."/>
            <person name="Rohde M."/>
            <person name="Lang E."/>
            <person name="Spring S."/>
            <person name="Goker M."/>
            <person name="Bristow J."/>
            <person name="Eisen J.A."/>
            <person name="Markowitz V."/>
            <person name="Hugenholtz P."/>
            <person name="Kyrpides N.C."/>
            <person name="Klenk H.P."/>
        </authorList>
    </citation>
    <scope>NUCLEOTIDE SEQUENCE [LARGE SCALE GENOMIC DNA]</scope>
    <source>
        <strain evidence="5">ATCC 51133 / DSM 6946 / 5175</strain>
    </source>
</reference>
<keyword evidence="2" id="KW-0804">Transcription</keyword>
<dbReference type="Pfam" id="PF12833">
    <property type="entry name" value="HTH_18"/>
    <property type="match status" value="1"/>
</dbReference>
<dbReference type="EMBL" id="CP001816">
    <property type="protein sequence ID" value="ACZ12591.1"/>
    <property type="molecule type" value="Genomic_DNA"/>
</dbReference>
<evidence type="ECO:0000313" key="4">
    <source>
        <dbReference type="EMBL" id="ACZ12591.1"/>
    </source>
</evidence>
<dbReference type="RefSeq" id="WP_012857341.1">
    <property type="nucleotide sequence ID" value="NC_013512.1"/>
</dbReference>
<dbReference type="InterPro" id="IPR018060">
    <property type="entry name" value="HTH_AraC"/>
</dbReference>
<keyword evidence="1" id="KW-0805">Transcription regulation</keyword>
<dbReference type="InterPro" id="IPR053142">
    <property type="entry name" value="PchR_regulatory_protein"/>
</dbReference>
<name>D1B3C1_SULD5</name>
<evidence type="ECO:0000313" key="5">
    <source>
        <dbReference type="Proteomes" id="UP000002222"/>
    </source>
</evidence>
<evidence type="ECO:0000256" key="2">
    <source>
        <dbReference type="ARBA" id="ARBA00023163"/>
    </source>
</evidence>
<dbReference type="Gene3D" id="1.10.10.60">
    <property type="entry name" value="Homeodomain-like"/>
    <property type="match status" value="1"/>
</dbReference>
<proteinExistence type="predicted"/>
<dbReference type="STRING" id="525898.Sdel_1575"/>
<dbReference type="SUPFAM" id="SSF46689">
    <property type="entry name" value="Homeodomain-like"/>
    <property type="match status" value="2"/>
</dbReference>
<evidence type="ECO:0000256" key="1">
    <source>
        <dbReference type="ARBA" id="ARBA00023015"/>
    </source>
</evidence>
<dbReference type="PANTHER" id="PTHR47893:SF1">
    <property type="entry name" value="REGULATORY PROTEIN PCHR"/>
    <property type="match status" value="1"/>
</dbReference>